<evidence type="ECO:0000259" key="11">
    <source>
        <dbReference type="PROSITE" id="PS51177"/>
    </source>
</evidence>
<accession>A0A3A4RFC1</accession>
<feature type="repeat" description="Lumazine-binding" evidence="10">
    <location>
        <begin position="120"/>
        <end position="216"/>
    </location>
</feature>
<evidence type="ECO:0000256" key="10">
    <source>
        <dbReference type="PROSITE-ProRule" id="PRU00524"/>
    </source>
</evidence>
<dbReference type="GO" id="GO:0009231">
    <property type="term" value="P:riboflavin biosynthetic process"/>
    <property type="evidence" value="ECO:0007669"/>
    <property type="project" value="UniProtKB-KW"/>
</dbReference>
<evidence type="ECO:0000256" key="1">
    <source>
        <dbReference type="ARBA" id="ARBA00000968"/>
    </source>
</evidence>
<evidence type="ECO:0000313" key="13">
    <source>
        <dbReference type="Proteomes" id="UP000266426"/>
    </source>
</evidence>
<dbReference type="InterPro" id="IPR017938">
    <property type="entry name" value="Riboflavin_synthase-like_b-brl"/>
</dbReference>
<dbReference type="CDD" id="cd00402">
    <property type="entry name" value="Riboflavin_synthase_like"/>
    <property type="match status" value="1"/>
</dbReference>
<dbReference type="InterPro" id="IPR026017">
    <property type="entry name" value="Lumazine-bd_dom"/>
</dbReference>
<comment type="pathway">
    <text evidence="3">Cofactor biosynthesis; riboflavin biosynthesis; riboflavin from 2-hydroxy-3-oxobutyl phosphate and 5-amino-6-(D-ribitylamino)uracil: step 2/2.</text>
</comment>
<dbReference type="SUPFAM" id="SSF63380">
    <property type="entry name" value="Riboflavin synthase domain-like"/>
    <property type="match status" value="2"/>
</dbReference>
<comment type="caution">
    <text evidence="12">The sequence shown here is derived from an EMBL/GenBank/DDBJ whole genome shotgun (WGS) entry which is preliminary data.</text>
</comment>
<dbReference type="Proteomes" id="UP000266426">
    <property type="component" value="Unassembled WGS sequence"/>
</dbReference>
<dbReference type="AlphaFoldDB" id="A0A3A4RFC1"/>
<dbReference type="InterPro" id="IPR023366">
    <property type="entry name" value="ATP_synth_asu-like_sf"/>
</dbReference>
<feature type="repeat" description="Lumazine-binding" evidence="10">
    <location>
        <begin position="24"/>
        <end position="119"/>
    </location>
</feature>
<evidence type="ECO:0000256" key="5">
    <source>
        <dbReference type="ARBA" id="ARBA00013950"/>
    </source>
</evidence>
<dbReference type="Pfam" id="PF00677">
    <property type="entry name" value="Lum_binding"/>
    <property type="match status" value="2"/>
</dbReference>
<dbReference type="NCBIfam" id="NF006767">
    <property type="entry name" value="PRK09289.1"/>
    <property type="match status" value="1"/>
</dbReference>
<keyword evidence="7 12" id="KW-0808">Transferase</keyword>
<evidence type="ECO:0000256" key="4">
    <source>
        <dbReference type="ARBA" id="ARBA00012827"/>
    </source>
</evidence>
<dbReference type="GO" id="GO:0004746">
    <property type="term" value="F:riboflavin synthase activity"/>
    <property type="evidence" value="ECO:0007669"/>
    <property type="project" value="UniProtKB-UniRule"/>
</dbReference>
<evidence type="ECO:0000256" key="2">
    <source>
        <dbReference type="ARBA" id="ARBA00002803"/>
    </source>
</evidence>
<name>A0A3A4RFC1_9BACT</name>
<feature type="domain" description="Lumazine-binding" evidence="11">
    <location>
        <begin position="120"/>
        <end position="216"/>
    </location>
</feature>
<sequence>MEKMWNRHDAERIPNLEQAGNLSMFTGLIEHVVPVKNFLRKDVIWQLDIVSPYPAEEIALGESIAINGVCLTVSAIKSGVLSFDIQKETIDRTYFADLRPGYNLNIERALSFGDRLGGHLVQGHVDEIGVIKRNDRAGQDWVLSVAVSSLFSRQVIPKGSVAVDGISLTVVSVKDSEFTVHIIPHSLTQTNLLGKKQNDPVNLESDVIGKYVYNYFARTVKNDSSLNDALRRNGFI</sequence>
<evidence type="ECO:0000256" key="8">
    <source>
        <dbReference type="ARBA" id="ARBA00022737"/>
    </source>
</evidence>
<dbReference type="InterPro" id="IPR001783">
    <property type="entry name" value="Lumazine-bd"/>
</dbReference>
<protein>
    <recommendedName>
        <fullName evidence="5 9">Riboflavin synthase</fullName>
        <ecNumber evidence="4 9">2.5.1.9</ecNumber>
    </recommendedName>
</protein>
<dbReference type="Gene3D" id="2.40.30.20">
    <property type="match status" value="2"/>
</dbReference>
<evidence type="ECO:0000313" key="12">
    <source>
        <dbReference type="EMBL" id="RJP60271.1"/>
    </source>
</evidence>
<organism evidence="12 13">
    <name type="scientific">Candidatus Auribacter fodinae</name>
    <dbReference type="NCBI Taxonomy" id="2093366"/>
    <lineage>
        <taxon>Bacteria</taxon>
        <taxon>Pseudomonadati</taxon>
        <taxon>Candidatus Auribacterota</taxon>
        <taxon>Candidatus Auribacteria</taxon>
        <taxon>Candidatus Auribacterales</taxon>
        <taxon>Candidatus Auribacteraceae</taxon>
        <taxon>Candidatus Auribacter</taxon>
    </lineage>
</organism>
<dbReference type="PANTHER" id="PTHR21098:SF12">
    <property type="entry name" value="RIBOFLAVIN SYNTHASE"/>
    <property type="match status" value="1"/>
</dbReference>
<evidence type="ECO:0000256" key="7">
    <source>
        <dbReference type="ARBA" id="ARBA00022679"/>
    </source>
</evidence>
<gene>
    <name evidence="12" type="ORF">C4541_04285</name>
</gene>
<dbReference type="PROSITE" id="PS51177">
    <property type="entry name" value="LUMAZINE_BIND"/>
    <property type="match status" value="2"/>
</dbReference>
<dbReference type="PANTHER" id="PTHR21098">
    <property type="entry name" value="RIBOFLAVIN SYNTHASE ALPHA CHAIN"/>
    <property type="match status" value="1"/>
</dbReference>
<reference evidence="12 13" key="1">
    <citation type="journal article" date="2017" name="ISME J.">
        <title>Energy and carbon metabolisms in a deep terrestrial subsurface fluid microbial community.</title>
        <authorList>
            <person name="Momper L."/>
            <person name="Jungbluth S.P."/>
            <person name="Lee M.D."/>
            <person name="Amend J.P."/>
        </authorList>
    </citation>
    <scope>NUCLEOTIDE SEQUENCE [LARGE SCALE GENOMIC DNA]</scope>
    <source>
        <strain evidence="12">SURF_26</strain>
    </source>
</reference>
<evidence type="ECO:0000256" key="9">
    <source>
        <dbReference type="NCBIfam" id="TIGR00187"/>
    </source>
</evidence>
<feature type="domain" description="Lumazine-binding" evidence="11">
    <location>
        <begin position="24"/>
        <end position="119"/>
    </location>
</feature>
<proteinExistence type="predicted"/>
<dbReference type="PIRSF" id="PIRSF000498">
    <property type="entry name" value="Riboflavin_syn_A"/>
    <property type="match status" value="1"/>
</dbReference>
<comment type="catalytic activity">
    <reaction evidence="1">
        <text>2 6,7-dimethyl-8-(1-D-ribityl)lumazine + H(+) = 5-amino-6-(D-ribitylamino)uracil + riboflavin</text>
        <dbReference type="Rhea" id="RHEA:20772"/>
        <dbReference type="ChEBI" id="CHEBI:15378"/>
        <dbReference type="ChEBI" id="CHEBI:15934"/>
        <dbReference type="ChEBI" id="CHEBI:57986"/>
        <dbReference type="ChEBI" id="CHEBI:58201"/>
        <dbReference type="EC" id="2.5.1.9"/>
    </reaction>
</comment>
<dbReference type="EC" id="2.5.1.9" evidence="4 9"/>
<dbReference type="EMBL" id="QZJZ01000031">
    <property type="protein sequence ID" value="RJP60271.1"/>
    <property type="molecule type" value="Genomic_DNA"/>
</dbReference>
<dbReference type="NCBIfam" id="TIGR00187">
    <property type="entry name" value="ribE"/>
    <property type="match status" value="1"/>
</dbReference>
<evidence type="ECO:0000256" key="6">
    <source>
        <dbReference type="ARBA" id="ARBA00022619"/>
    </source>
</evidence>
<keyword evidence="8" id="KW-0677">Repeat</keyword>
<evidence type="ECO:0000256" key="3">
    <source>
        <dbReference type="ARBA" id="ARBA00004887"/>
    </source>
</evidence>
<keyword evidence="6" id="KW-0686">Riboflavin biosynthesis</keyword>
<comment type="function">
    <text evidence="2">Catalyzes the dismutation of two molecules of 6,7-dimethyl-8-ribityllumazine, resulting in the formation of riboflavin and 5-amino-6-(D-ribitylamino)uracil.</text>
</comment>